<proteinExistence type="predicted"/>
<accession>A0A3S2PB61</accession>
<reference evidence="2 3" key="1">
    <citation type="submission" date="2018-11" db="EMBL/GenBank/DDBJ databases">
        <authorList>
            <person name="Lopez-Roques C."/>
            <person name="Donnadieu C."/>
            <person name="Bouchez O."/>
            <person name="Klopp C."/>
            <person name="Cabau C."/>
            <person name="Zahm M."/>
        </authorList>
    </citation>
    <scope>NUCLEOTIDE SEQUENCE [LARGE SCALE GENOMIC DNA]</scope>
    <source>
        <strain evidence="2">RS831</strain>
        <tissue evidence="2">Whole body</tissue>
    </source>
</reference>
<dbReference type="Proteomes" id="UP000283210">
    <property type="component" value="Chromosome 7"/>
</dbReference>
<feature type="region of interest" description="Disordered" evidence="1">
    <location>
        <begin position="54"/>
        <end position="80"/>
    </location>
</feature>
<feature type="compositionally biased region" description="Polar residues" evidence="1">
    <location>
        <begin position="54"/>
        <end position="69"/>
    </location>
</feature>
<name>A0A3S2PB61_ORYJA</name>
<protein>
    <submittedName>
        <fullName evidence="2">Uncharacterized protein</fullName>
    </submittedName>
</protein>
<dbReference type="EMBL" id="CM012443">
    <property type="protein sequence ID" value="RVE70989.1"/>
    <property type="molecule type" value="Genomic_DNA"/>
</dbReference>
<gene>
    <name evidence="2" type="ORF">OJAV_G00070240</name>
</gene>
<keyword evidence="3" id="KW-1185">Reference proteome</keyword>
<sequence length="102" mass="10945">MKIEIPLQDQQSCPLTSTSPSLLQELLPKKIPSQSKGDDGDAWNLIPTFKAKTTTSGELTSAAPSTSERNGSKGGKTNCRADYREGLWGVQTLELVIGPEKA</sequence>
<organism evidence="2 3">
    <name type="scientific">Oryzias javanicus</name>
    <name type="common">Javanese ricefish</name>
    <name type="synonym">Aplocheilus javanicus</name>
    <dbReference type="NCBI Taxonomy" id="123683"/>
    <lineage>
        <taxon>Eukaryota</taxon>
        <taxon>Metazoa</taxon>
        <taxon>Chordata</taxon>
        <taxon>Craniata</taxon>
        <taxon>Vertebrata</taxon>
        <taxon>Euteleostomi</taxon>
        <taxon>Actinopterygii</taxon>
        <taxon>Neopterygii</taxon>
        <taxon>Teleostei</taxon>
        <taxon>Neoteleostei</taxon>
        <taxon>Acanthomorphata</taxon>
        <taxon>Ovalentaria</taxon>
        <taxon>Atherinomorphae</taxon>
        <taxon>Beloniformes</taxon>
        <taxon>Adrianichthyidae</taxon>
        <taxon>Oryziinae</taxon>
        <taxon>Oryzias</taxon>
    </lineage>
</organism>
<dbReference type="AlphaFoldDB" id="A0A3S2PB61"/>
<reference evidence="2 3" key="2">
    <citation type="submission" date="2019-01" db="EMBL/GenBank/DDBJ databases">
        <title>A chromosome length genome reference of the Java medaka (oryzias javanicus).</title>
        <authorList>
            <person name="Herpin A."/>
            <person name="Takehana Y."/>
            <person name="Naruse K."/>
            <person name="Ansai S."/>
            <person name="Kawaguchi M."/>
        </authorList>
    </citation>
    <scope>NUCLEOTIDE SEQUENCE [LARGE SCALE GENOMIC DNA]</scope>
    <source>
        <strain evidence="2">RS831</strain>
        <tissue evidence="2">Whole body</tissue>
    </source>
</reference>
<evidence type="ECO:0000313" key="2">
    <source>
        <dbReference type="EMBL" id="RVE70989.1"/>
    </source>
</evidence>
<evidence type="ECO:0000256" key="1">
    <source>
        <dbReference type="SAM" id="MobiDB-lite"/>
    </source>
</evidence>
<evidence type="ECO:0000313" key="3">
    <source>
        <dbReference type="Proteomes" id="UP000283210"/>
    </source>
</evidence>